<accession>A0A7W3NI01</accession>
<name>A0A7W3NI01_STRMR</name>
<evidence type="ECO:0000313" key="2">
    <source>
        <dbReference type="Proteomes" id="UP000577386"/>
    </source>
</evidence>
<dbReference type="Gene3D" id="3.40.50.150">
    <property type="entry name" value="Vaccinia Virus protein VP39"/>
    <property type="match status" value="1"/>
</dbReference>
<comment type="caution">
    <text evidence="1">The sequence shown here is derived from an EMBL/GenBank/DDBJ whole genome shotgun (WGS) entry which is preliminary data.</text>
</comment>
<dbReference type="RefSeq" id="WP_182774342.1">
    <property type="nucleotide sequence ID" value="NZ_BAAAHW010000016.1"/>
</dbReference>
<dbReference type="SUPFAM" id="SSF53335">
    <property type="entry name" value="S-adenosyl-L-methionine-dependent methyltransferases"/>
    <property type="match status" value="1"/>
</dbReference>
<dbReference type="Pfam" id="PF04672">
    <property type="entry name" value="Methyltransf_19"/>
    <property type="match status" value="1"/>
</dbReference>
<dbReference type="EMBL" id="JACJIJ010000001">
    <property type="protein sequence ID" value="MBA9050906.1"/>
    <property type="molecule type" value="Genomic_DNA"/>
</dbReference>
<dbReference type="InterPro" id="IPR029063">
    <property type="entry name" value="SAM-dependent_MTases_sf"/>
</dbReference>
<dbReference type="Pfam" id="PF19819">
    <property type="entry name" value="DUF6302"/>
    <property type="match status" value="1"/>
</dbReference>
<dbReference type="InterPro" id="IPR046269">
    <property type="entry name" value="DUF6302"/>
</dbReference>
<dbReference type="Proteomes" id="UP000577386">
    <property type="component" value="Unassembled WGS sequence"/>
</dbReference>
<proteinExistence type="predicted"/>
<keyword evidence="2" id="KW-1185">Reference proteome</keyword>
<sequence>MTNNAHQGATGNGALSGAAHGRAVLAERLADPELLDQAVEIRLGEDGIDGTCLAVPVGGRRVAGRVSVAGWIQARQVLQALAGKPGFPYLRDDSHGNEIDDPCHIAWGLHTGIRDDHGRRMAQMLGYHPAGVNAYVTEQTWRDARVPVTPLPERELSAPAGGRVYDVLLGGRDNYLSDQRLVASLTEHDRQTLKVAAAINRAHQPAIVETLAARGIDQYLDLGCGHPSSDALPMDDAPSYAALHELVAQYRGGTARTVYVDHDTFIFGKVRHRLEDDPRRPEWVSADIRYMRQFLTSGRVQYLLDFSRPVGVLLHDVLPWIDSDGIVAQAMAVLRERLAPGSALSITHAADFGEDNAMSRFVNPFRAAGLAFTPRNAHTIGKLFGNWPLEKPGLVPTHRWHPEHPHAAREFHDAGAIAALAFKPETGRA</sequence>
<reference evidence="1 2" key="1">
    <citation type="submission" date="2020-08" db="EMBL/GenBank/DDBJ databases">
        <title>Sequencing the genomes of 1000 actinobacteria strains.</title>
        <authorList>
            <person name="Klenk H.-P."/>
        </authorList>
    </citation>
    <scope>NUCLEOTIDE SEQUENCE [LARGE SCALE GENOMIC DNA]</scope>
    <source>
        <strain evidence="1 2">DSM 41827</strain>
    </source>
</reference>
<evidence type="ECO:0000313" key="1">
    <source>
        <dbReference type="EMBL" id="MBA9050906.1"/>
    </source>
</evidence>
<gene>
    <name evidence="1" type="ORF">HDA42_000081</name>
</gene>
<dbReference type="InterPro" id="IPR006764">
    <property type="entry name" value="SAM_dep_MeTrfase_SAV2177_type"/>
</dbReference>
<organism evidence="1 2">
    <name type="scientific">Streptomyces murinus</name>
    <dbReference type="NCBI Taxonomy" id="33900"/>
    <lineage>
        <taxon>Bacteria</taxon>
        <taxon>Bacillati</taxon>
        <taxon>Actinomycetota</taxon>
        <taxon>Actinomycetes</taxon>
        <taxon>Kitasatosporales</taxon>
        <taxon>Streptomycetaceae</taxon>
        <taxon>Streptomyces</taxon>
    </lineage>
</organism>
<dbReference type="AlphaFoldDB" id="A0A7W3NI01"/>
<protein>
    <recommendedName>
        <fullName evidence="3">Methyltransferase</fullName>
    </recommendedName>
</protein>
<evidence type="ECO:0008006" key="3">
    <source>
        <dbReference type="Google" id="ProtNLM"/>
    </source>
</evidence>